<dbReference type="Gene3D" id="3.90.550.10">
    <property type="entry name" value="Spore Coat Polysaccharide Biosynthesis Protein SpsA, Chain A"/>
    <property type="match status" value="1"/>
</dbReference>
<protein>
    <submittedName>
        <fullName evidence="3">CBS domain-containing protein</fullName>
    </submittedName>
</protein>
<dbReference type="SUPFAM" id="SSF54631">
    <property type="entry name" value="CBS-domain pair"/>
    <property type="match status" value="1"/>
</dbReference>
<dbReference type="EMBL" id="RHJS01000002">
    <property type="protein sequence ID" value="RRK32618.1"/>
    <property type="molecule type" value="Genomic_DNA"/>
</dbReference>
<evidence type="ECO:0000313" key="3">
    <source>
        <dbReference type="EMBL" id="RRK32618.1"/>
    </source>
</evidence>
<name>A0A3R8LZI0_9FIRM</name>
<dbReference type="InterPro" id="IPR005835">
    <property type="entry name" value="NTP_transferase_dom"/>
</dbReference>
<proteinExistence type="predicted"/>
<dbReference type="AlphaFoldDB" id="A0A3R8LZI0"/>
<dbReference type="InterPro" id="IPR046342">
    <property type="entry name" value="CBS_dom_sf"/>
</dbReference>
<evidence type="ECO:0000313" key="4">
    <source>
        <dbReference type="Proteomes" id="UP000274920"/>
    </source>
</evidence>
<dbReference type="InterPro" id="IPR000644">
    <property type="entry name" value="CBS_dom"/>
</dbReference>
<dbReference type="SUPFAM" id="SSF53448">
    <property type="entry name" value="Nucleotide-diphospho-sugar transferases"/>
    <property type="match status" value="1"/>
</dbReference>
<feature type="domain" description="CBS" evidence="2">
    <location>
        <begin position="1"/>
        <end position="60"/>
    </location>
</feature>
<dbReference type="RefSeq" id="WP_125128077.1">
    <property type="nucleotide sequence ID" value="NZ_RHJS01000002.1"/>
</dbReference>
<dbReference type="Pfam" id="PF00483">
    <property type="entry name" value="NTP_transferase"/>
    <property type="match status" value="1"/>
</dbReference>
<dbReference type="InterPro" id="IPR029044">
    <property type="entry name" value="Nucleotide-diphossugar_trans"/>
</dbReference>
<dbReference type="InterPro" id="IPR050486">
    <property type="entry name" value="Mannose-1P_guanyltransferase"/>
</dbReference>
<accession>A0A3R8LZI0</accession>
<dbReference type="Gene3D" id="3.10.580.10">
    <property type="entry name" value="CBS-domain"/>
    <property type="match status" value="1"/>
</dbReference>
<dbReference type="CDD" id="cd06426">
    <property type="entry name" value="NTP_transferase_like_2"/>
    <property type="match status" value="1"/>
</dbReference>
<sequence>MNSEELSKYKCNNNVSIVDAMKSIDKNACGLVYIVNSEDKLVGCLTDGDIRRWIITSGGVAGTVSDAMNHNPKYVFQSEAKEGLKRMNEERVHSIAVVNDHMMILDVIFLESYKKLKQEISRSALKDTVVIVMAGGEGTRLFPYTKILPKPLIPIGDVPILERILNRFSNFGVTDFYLTVNYKKEMIKSYFSEIIHSYDIHYVDEDKPLGTAGSIRLIKKKFDRPVIVTNCDILIEADYEKILNYHIDSSNDITIVSSLKNTIIPYGVIHTRAEGIVECMEEKPQLSHFINTGMYVINPELFKWIPQGIIFHMTDLVNKVMVNKKKVGMFPISEKSFLDMGQFEEMKKMEERINGGYVQ</sequence>
<evidence type="ECO:0000256" key="1">
    <source>
        <dbReference type="PROSITE-ProRule" id="PRU00703"/>
    </source>
</evidence>
<dbReference type="PANTHER" id="PTHR22572">
    <property type="entry name" value="SUGAR-1-PHOSPHATE GUANYL TRANSFERASE"/>
    <property type="match status" value="1"/>
</dbReference>
<dbReference type="Proteomes" id="UP000274920">
    <property type="component" value="Unassembled WGS sequence"/>
</dbReference>
<dbReference type="Pfam" id="PF00571">
    <property type="entry name" value="CBS"/>
    <property type="match status" value="1"/>
</dbReference>
<reference evidence="3" key="1">
    <citation type="submission" date="2018-10" db="EMBL/GenBank/DDBJ databases">
        <title>Schaedlerella arabinophila gen. nov. sp. nov., isolated from the mouse intestinal tract and comparative analysis with the genome of the closely related altered Schaedler flora strain ASF502.</title>
        <authorList>
            <person name="Miyake S."/>
            <person name="Soh M."/>
            <person name="Seedorf H."/>
        </authorList>
    </citation>
    <scope>NUCLEOTIDE SEQUENCE [LARGE SCALE GENOMIC DNA]</scope>
    <source>
        <strain evidence="3">DSM 106076</strain>
    </source>
</reference>
<organism evidence="3 4">
    <name type="scientific">Schaedlerella arabinosiphila</name>
    <dbReference type="NCBI Taxonomy" id="2044587"/>
    <lineage>
        <taxon>Bacteria</taxon>
        <taxon>Bacillati</taxon>
        <taxon>Bacillota</taxon>
        <taxon>Clostridia</taxon>
        <taxon>Lachnospirales</taxon>
        <taxon>Lachnospiraceae</taxon>
        <taxon>Schaedlerella</taxon>
    </lineage>
</organism>
<keyword evidence="4" id="KW-1185">Reference proteome</keyword>
<keyword evidence="1" id="KW-0129">CBS domain</keyword>
<evidence type="ECO:0000259" key="2">
    <source>
        <dbReference type="PROSITE" id="PS51371"/>
    </source>
</evidence>
<comment type="caution">
    <text evidence="3">The sequence shown here is derived from an EMBL/GenBank/DDBJ whole genome shotgun (WGS) entry which is preliminary data.</text>
</comment>
<dbReference type="PROSITE" id="PS51371">
    <property type="entry name" value="CBS"/>
    <property type="match status" value="1"/>
</dbReference>
<gene>
    <name evidence="3" type="ORF">EBB54_15590</name>
</gene>